<evidence type="ECO:0000256" key="1">
    <source>
        <dbReference type="SAM" id="MobiDB-lite"/>
    </source>
</evidence>
<comment type="caution">
    <text evidence="3">The sequence shown here is derived from an EMBL/GenBank/DDBJ whole genome shotgun (WGS) entry which is preliminary data.</text>
</comment>
<keyword evidence="4" id="KW-1185">Reference proteome</keyword>
<dbReference type="Gene3D" id="3.40.50.150">
    <property type="entry name" value="Vaccinia Virus protein VP39"/>
    <property type="match status" value="1"/>
</dbReference>
<dbReference type="EMBL" id="BAAALT010000286">
    <property type="protein sequence ID" value="GAA1834985.1"/>
    <property type="molecule type" value="Genomic_DNA"/>
</dbReference>
<dbReference type="SUPFAM" id="SSF53335">
    <property type="entry name" value="S-adenosyl-L-methionine-dependent methyltransferases"/>
    <property type="match status" value="1"/>
</dbReference>
<dbReference type="Proteomes" id="UP001500218">
    <property type="component" value="Unassembled WGS sequence"/>
</dbReference>
<protein>
    <submittedName>
        <fullName evidence="3">DUF1156 domain-containing protein</fullName>
    </submittedName>
</protein>
<accession>A0ABN2MRB7</accession>
<dbReference type="InterPro" id="IPR009537">
    <property type="entry name" value="DUF1156"/>
</dbReference>
<name>A0ABN2MRB7_9ACTN</name>
<dbReference type="RefSeq" id="WP_344140107.1">
    <property type="nucleotide sequence ID" value="NZ_BAAALT010000286.1"/>
</dbReference>
<evidence type="ECO:0000313" key="3">
    <source>
        <dbReference type="EMBL" id="GAA1834985.1"/>
    </source>
</evidence>
<organism evidence="3 4">
    <name type="scientific">Luedemannella flava</name>
    <dbReference type="NCBI Taxonomy" id="349316"/>
    <lineage>
        <taxon>Bacteria</taxon>
        <taxon>Bacillati</taxon>
        <taxon>Actinomycetota</taxon>
        <taxon>Actinomycetes</taxon>
        <taxon>Micromonosporales</taxon>
        <taxon>Micromonosporaceae</taxon>
        <taxon>Luedemannella</taxon>
    </lineage>
</organism>
<gene>
    <name evidence="3" type="ORF">GCM10009682_61540</name>
</gene>
<proteinExistence type="predicted"/>
<feature type="region of interest" description="Disordered" evidence="1">
    <location>
        <begin position="271"/>
        <end position="293"/>
    </location>
</feature>
<reference evidence="3 4" key="1">
    <citation type="journal article" date="2019" name="Int. J. Syst. Evol. Microbiol.">
        <title>The Global Catalogue of Microorganisms (GCM) 10K type strain sequencing project: providing services to taxonomists for standard genome sequencing and annotation.</title>
        <authorList>
            <consortium name="The Broad Institute Genomics Platform"/>
            <consortium name="The Broad Institute Genome Sequencing Center for Infectious Disease"/>
            <person name="Wu L."/>
            <person name="Ma J."/>
        </authorList>
    </citation>
    <scope>NUCLEOTIDE SEQUENCE [LARGE SCALE GENOMIC DNA]</scope>
    <source>
        <strain evidence="3 4">JCM 13250</strain>
    </source>
</reference>
<feature type="domain" description="DUF1156" evidence="2">
    <location>
        <begin position="14"/>
        <end position="84"/>
    </location>
</feature>
<evidence type="ECO:0000259" key="2">
    <source>
        <dbReference type="Pfam" id="PF06634"/>
    </source>
</evidence>
<evidence type="ECO:0000313" key="4">
    <source>
        <dbReference type="Proteomes" id="UP001500218"/>
    </source>
</evidence>
<dbReference type="InterPro" id="IPR029063">
    <property type="entry name" value="SAM-dependent_MTases_sf"/>
</dbReference>
<sequence length="935" mass="102468">MDTPAHRPKLIEVALPLEAINRESAREKSIRHGHPSTLHLWWSRKPLSTARAVLFAQLVDDPSGRPDRFPTADAQQAERDRLHDIIKRLVVWENISDERLLAEARAEIVNSCDGNPPPILDPFAGGGSIPLEAQRLGLEAHASDLNPVAVLICKALIEIPPKFRDQPPVFPDLAGTRLGWSGAEGLAADVRAYGEWMRDEAEHRIGHHYPKTTLPDGTKATVIAWIWARTVTCPNPACGIEMPLTSKWWLSKKKGKEAYVLPTITTDPNHPSGKRVTYTIGHDPTREVPDGTMSGRRGAVCVSCGSVAPMPYVRGEFASKKHSAAILSIVAEGRGRRVYLPPDEVHRSCADVVAPTCSIEGEVADNPRWFSPPMYGLTNFADLFTNRQLVALTTFSDLVGEARERALKDALHAGKPHGERLESGGADADAYADAIATYLGITVSRSADRWSSICSWDTTRDTVRNVFGRQAIPMTWDLAEAMPFSQSSGGFAGQLNWVAKVLDLTPKGAAAFATQEDAMVDEFRGLLISTDPPYYDNIGYSDLSDFFYVWLRRTLQPVHPKLLGTLLVPKAQELVANPYRHGGKESARQFFEQGFRAVFEQARRSAWPDLPITVYYAYKQSEGSGDDAVASAGWTTLLDGMIQSRWMITATWPMRSELGNRMLSQGTNALASSIVLVLRPRADDAPSTDRRGFIATLQAELPQALRDLQHGLIAPVDLPQATIGPGMAVFSRYASVLEADGSQMSVGSALARINEVLDQVLNEQEGDFDSTTRFAISWFRQHGYATGKFGDADSLARSRDTAVDAISRAGILTSHAGKVTLLRSKDLPEVYDPLSDDRISGWEVTHHLIRVLESEGIAAAGALLARARSRPDGVIDPDLVKELAFLLFRVADGNRWVSDAVSFNTLATSWADIVDASQGRAVAVKQPLLDLDEEE</sequence>
<dbReference type="Pfam" id="PF06634">
    <property type="entry name" value="DUF1156"/>
    <property type="match status" value="1"/>
</dbReference>